<keyword evidence="13" id="KW-1185">Reference proteome</keyword>
<evidence type="ECO:0000256" key="9">
    <source>
        <dbReference type="PIRSR" id="PIRSR610347-1"/>
    </source>
</evidence>
<evidence type="ECO:0000256" key="4">
    <source>
        <dbReference type="ARBA" id="ARBA00022763"/>
    </source>
</evidence>
<evidence type="ECO:0000256" key="3">
    <source>
        <dbReference type="ARBA" id="ARBA00022722"/>
    </source>
</evidence>
<dbReference type="GO" id="GO:0003697">
    <property type="term" value="F:single-stranded DNA binding"/>
    <property type="evidence" value="ECO:0007669"/>
    <property type="project" value="TreeGrafter"/>
</dbReference>
<dbReference type="GO" id="GO:0017005">
    <property type="term" value="F:3'-tyrosyl-DNA phosphodiesterase activity"/>
    <property type="evidence" value="ECO:0007669"/>
    <property type="project" value="TreeGrafter"/>
</dbReference>
<dbReference type="GO" id="GO:0003690">
    <property type="term" value="F:double-stranded DNA binding"/>
    <property type="evidence" value="ECO:0007669"/>
    <property type="project" value="TreeGrafter"/>
</dbReference>
<feature type="region of interest" description="Disordered" evidence="11">
    <location>
        <begin position="54"/>
        <end position="164"/>
    </location>
</feature>
<evidence type="ECO:0000256" key="11">
    <source>
        <dbReference type="SAM" id="MobiDB-lite"/>
    </source>
</evidence>
<dbReference type="PANTHER" id="PTHR12415:SF0">
    <property type="entry name" value="TYROSYL-DNA PHOSPHODIESTERASE 1"/>
    <property type="match status" value="1"/>
</dbReference>
<name>A0AA38PAH2_9AGAR</name>
<evidence type="ECO:0000313" key="13">
    <source>
        <dbReference type="Proteomes" id="UP001163846"/>
    </source>
</evidence>
<comment type="subcellular location">
    <subcellularLocation>
        <location evidence="1">Nucleus</location>
    </subcellularLocation>
</comment>
<feature type="active site" description="Proton donor/acceptor" evidence="9">
    <location>
        <position position="486"/>
    </location>
</feature>
<evidence type="ECO:0000256" key="10">
    <source>
        <dbReference type="PIRSR" id="PIRSR610347-2"/>
    </source>
</evidence>
<reference evidence="12" key="1">
    <citation type="submission" date="2022-08" db="EMBL/GenBank/DDBJ databases">
        <authorList>
            <consortium name="DOE Joint Genome Institute"/>
            <person name="Min B."/>
            <person name="Riley R."/>
            <person name="Sierra-Patev S."/>
            <person name="Naranjo-Ortiz M."/>
            <person name="Looney B."/>
            <person name="Konkel Z."/>
            <person name="Slot J.C."/>
            <person name="Sakamoto Y."/>
            <person name="Steenwyk J.L."/>
            <person name="Rokas A."/>
            <person name="Carro J."/>
            <person name="Camarero S."/>
            <person name="Ferreira P."/>
            <person name="Molpeceres G."/>
            <person name="Ruiz-Duenas F.J."/>
            <person name="Serrano A."/>
            <person name="Henrissat B."/>
            <person name="Drula E."/>
            <person name="Hughes K.W."/>
            <person name="Mata J.L."/>
            <person name="Ishikawa N.K."/>
            <person name="Vargas-Isla R."/>
            <person name="Ushijima S."/>
            <person name="Smith C.A."/>
            <person name="Ahrendt S."/>
            <person name="Andreopoulos W."/>
            <person name="He G."/>
            <person name="Labutti K."/>
            <person name="Lipzen A."/>
            <person name="Ng V."/>
            <person name="Sandor L."/>
            <person name="Barry K."/>
            <person name="Martinez A.T."/>
            <person name="Xiao Y."/>
            <person name="Gibbons J.G."/>
            <person name="Terashima K."/>
            <person name="Hibbett D.S."/>
            <person name="Grigoriev I.V."/>
        </authorList>
    </citation>
    <scope>NUCLEOTIDE SEQUENCE</scope>
    <source>
        <strain evidence="12">TFB9207</strain>
    </source>
</reference>
<comment type="caution">
    <text evidence="12">The sequence shown here is derived from an EMBL/GenBank/DDBJ whole genome shotgun (WGS) entry which is preliminary data.</text>
</comment>
<keyword evidence="5" id="KW-0378">Hydrolase</keyword>
<keyword evidence="7" id="KW-0234">DNA repair</keyword>
<organism evidence="12 13">
    <name type="scientific">Lentinula raphanica</name>
    <dbReference type="NCBI Taxonomy" id="153919"/>
    <lineage>
        <taxon>Eukaryota</taxon>
        <taxon>Fungi</taxon>
        <taxon>Dikarya</taxon>
        <taxon>Basidiomycota</taxon>
        <taxon>Agaricomycotina</taxon>
        <taxon>Agaricomycetes</taxon>
        <taxon>Agaricomycetidae</taxon>
        <taxon>Agaricales</taxon>
        <taxon>Marasmiineae</taxon>
        <taxon>Omphalotaceae</taxon>
        <taxon>Lentinula</taxon>
    </lineage>
</organism>
<accession>A0AA38PAH2</accession>
<dbReference type="GO" id="GO:0004527">
    <property type="term" value="F:exonuclease activity"/>
    <property type="evidence" value="ECO:0007669"/>
    <property type="project" value="UniProtKB-KW"/>
</dbReference>
<dbReference type="SUPFAM" id="SSF56024">
    <property type="entry name" value="Phospholipase D/nuclease"/>
    <property type="match status" value="2"/>
</dbReference>
<proteinExistence type="inferred from homology"/>
<evidence type="ECO:0000256" key="7">
    <source>
        <dbReference type="ARBA" id="ARBA00023204"/>
    </source>
</evidence>
<feature type="active site" description="Nucleophile" evidence="9">
    <location>
        <position position="240"/>
    </location>
</feature>
<evidence type="ECO:0000256" key="5">
    <source>
        <dbReference type="ARBA" id="ARBA00022801"/>
    </source>
</evidence>
<protein>
    <submittedName>
        <fullName evidence="12">Tyrosyl-DNA phosphodiesterase-domain-containing protein</fullName>
    </submittedName>
</protein>
<sequence length="609" mass="68555">MEHDDDIARAIALSLQAPTNLASHSTDELNDSLFEEQMRQAFEASKVDIVQTEPVATSSMTSKFMSERAQLEKERRERQKRHRKAQGLSDFSDDERKGCNDDDDEDVGEPNAKRQRLSTAPASYTGPNNAGTASSSSRKESPLFWDGEWRPTATSGVEPRKDGRPTFRLSEVLGDRDDIAFAILSTFALELSWIYGLFNPSVPVIMVTQPDPNGSASVKNVLPNWIKTTPFLRGGVGCMHMKFMLIFYKTGRLRVVVSTANLIPYDWRDIENAVWLQDIPPRTKDVALDRTDETSFESMMKRVLDHVNVTPALSVMRKQDHPNLPIRTTGDICTKWDWSNVKVKLVSSIAGRHEEWPKVILTGHTRLMMVLRDLGFRTGKGKKLELEYQGSSIGSYTTQWLNEFYHSAKGESAEDWLDTPKKRREKLPYPTGLKVLYPTLETVRSSQHGERGGGNLFLRRSQWDAPKFPRQIFHDSRSKAGDTLMHTKMIISIVSQTSNTGSSSREVFNVDTDSEDEDHQPEFNGGDVGWAYLGSHNFTPSAWGTLSGSAFHPSINIRNHELGIVFPLKSMADANKFACFERPPKKYGPNDSPWISAESIYFGPASLSR</sequence>
<dbReference type="InterPro" id="IPR010347">
    <property type="entry name" value="Tdp1"/>
</dbReference>
<evidence type="ECO:0000313" key="12">
    <source>
        <dbReference type="EMBL" id="KAJ3839031.1"/>
    </source>
</evidence>
<keyword evidence="8" id="KW-0539">Nucleus</keyword>
<dbReference type="Proteomes" id="UP001163846">
    <property type="component" value="Unassembled WGS sequence"/>
</dbReference>
<dbReference type="Pfam" id="PF06087">
    <property type="entry name" value="Tyr-DNA_phospho"/>
    <property type="match status" value="1"/>
</dbReference>
<dbReference type="GO" id="GO:0006281">
    <property type="term" value="P:DNA repair"/>
    <property type="evidence" value="ECO:0007669"/>
    <property type="project" value="UniProtKB-KW"/>
</dbReference>
<evidence type="ECO:0000256" key="2">
    <source>
        <dbReference type="ARBA" id="ARBA00010205"/>
    </source>
</evidence>
<dbReference type="CDD" id="cd09122">
    <property type="entry name" value="PLDc_Tdp1_1"/>
    <property type="match status" value="1"/>
</dbReference>
<dbReference type="CDD" id="cd09123">
    <property type="entry name" value="PLDc_Tdp1_2"/>
    <property type="match status" value="1"/>
</dbReference>
<evidence type="ECO:0000256" key="8">
    <source>
        <dbReference type="ARBA" id="ARBA00023242"/>
    </source>
</evidence>
<evidence type="ECO:0000256" key="6">
    <source>
        <dbReference type="ARBA" id="ARBA00022839"/>
    </source>
</evidence>
<dbReference type="Gene3D" id="3.30.870.10">
    <property type="entry name" value="Endonuclease Chain A"/>
    <property type="match status" value="2"/>
</dbReference>
<keyword evidence="3" id="KW-0540">Nuclease</keyword>
<gene>
    <name evidence="12" type="ORF">F5878DRAFT_617832</name>
</gene>
<keyword evidence="4" id="KW-0227">DNA damage</keyword>
<feature type="compositionally biased region" description="Polar residues" evidence="11">
    <location>
        <begin position="54"/>
        <end position="64"/>
    </location>
</feature>
<evidence type="ECO:0000256" key="1">
    <source>
        <dbReference type="ARBA" id="ARBA00004123"/>
    </source>
</evidence>
<dbReference type="PANTHER" id="PTHR12415">
    <property type="entry name" value="TYROSYL-DNA PHOSPHODIESTERASE 1"/>
    <property type="match status" value="1"/>
</dbReference>
<dbReference type="GO" id="GO:0005634">
    <property type="term" value="C:nucleus"/>
    <property type="evidence" value="ECO:0007669"/>
    <property type="project" value="UniProtKB-SubCell"/>
</dbReference>
<feature type="compositionally biased region" description="Basic and acidic residues" evidence="11">
    <location>
        <begin position="65"/>
        <end position="77"/>
    </location>
</feature>
<feature type="binding site" evidence="10">
    <location>
        <position position="488"/>
    </location>
    <ligand>
        <name>substrate</name>
    </ligand>
</feature>
<comment type="similarity">
    <text evidence="2">Belongs to the tyrosyl-DNA phosphodiesterase family.</text>
</comment>
<dbReference type="EMBL" id="MU806151">
    <property type="protein sequence ID" value="KAJ3839031.1"/>
    <property type="molecule type" value="Genomic_DNA"/>
</dbReference>
<feature type="binding site" evidence="10">
    <location>
        <position position="242"/>
    </location>
    <ligand>
        <name>substrate</name>
    </ligand>
</feature>
<keyword evidence="6" id="KW-0269">Exonuclease</keyword>
<feature type="compositionally biased region" description="Polar residues" evidence="11">
    <location>
        <begin position="117"/>
        <end position="136"/>
    </location>
</feature>
<dbReference type="AlphaFoldDB" id="A0AA38PAH2"/>